<keyword evidence="1" id="KW-1133">Transmembrane helix</keyword>
<accession>A0A840CSL9</accession>
<keyword evidence="1" id="KW-0812">Transmembrane</keyword>
<organism evidence="2 3">
    <name type="scientific">Dysgonomonas hofstadii</name>
    <dbReference type="NCBI Taxonomy" id="637886"/>
    <lineage>
        <taxon>Bacteria</taxon>
        <taxon>Pseudomonadati</taxon>
        <taxon>Bacteroidota</taxon>
        <taxon>Bacteroidia</taxon>
        <taxon>Bacteroidales</taxon>
        <taxon>Dysgonomonadaceae</taxon>
        <taxon>Dysgonomonas</taxon>
    </lineage>
</organism>
<dbReference type="EMBL" id="JACIEP010000002">
    <property type="protein sequence ID" value="MBB4034733.1"/>
    <property type="molecule type" value="Genomic_DNA"/>
</dbReference>
<sequence length="244" mass="27535">MTENSKGIDKAKNRNKDIELRSEKVRNIIGKIPPRILRVGISVVSLTIIGVLILAYLIPYPQYSIISVQFYSNPLVQTVEALNSGIFYSDIERLTIYKDEEVGLIKNINDSVFKLYSKVSGEIFLNSKNGDYIEKNKILFTIIPDTIQSAYAIGFVMPEEIKDITVGQFVYISLSEKSISGKIVEIYPIQEMNTNSGSKGFKIKIGFSTDIVYQDKNLLFPNTTYTGKILTSKKPILQKIFNPK</sequence>
<keyword evidence="3" id="KW-1185">Reference proteome</keyword>
<dbReference type="RefSeq" id="WP_183305690.1">
    <property type="nucleotide sequence ID" value="NZ_JACIEP010000002.1"/>
</dbReference>
<evidence type="ECO:0008006" key="4">
    <source>
        <dbReference type="Google" id="ProtNLM"/>
    </source>
</evidence>
<proteinExistence type="predicted"/>
<evidence type="ECO:0000313" key="2">
    <source>
        <dbReference type="EMBL" id="MBB4034733.1"/>
    </source>
</evidence>
<evidence type="ECO:0000256" key="1">
    <source>
        <dbReference type="SAM" id="Phobius"/>
    </source>
</evidence>
<feature type="transmembrane region" description="Helical" evidence="1">
    <location>
        <begin position="36"/>
        <end position="58"/>
    </location>
</feature>
<dbReference type="Proteomes" id="UP000555103">
    <property type="component" value="Unassembled WGS sequence"/>
</dbReference>
<gene>
    <name evidence="2" type="ORF">GGR21_000620</name>
</gene>
<reference evidence="2 3" key="1">
    <citation type="submission" date="2020-08" db="EMBL/GenBank/DDBJ databases">
        <title>Genomic Encyclopedia of Type Strains, Phase IV (KMG-IV): sequencing the most valuable type-strain genomes for metagenomic binning, comparative biology and taxonomic classification.</title>
        <authorList>
            <person name="Goeker M."/>
        </authorList>
    </citation>
    <scope>NUCLEOTIDE SEQUENCE [LARGE SCALE GENOMIC DNA]</scope>
    <source>
        <strain evidence="2 3">DSM 104969</strain>
    </source>
</reference>
<evidence type="ECO:0000313" key="3">
    <source>
        <dbReference type="Proteomes" id="UP000555103"/>
    </source>
</evidence>
<keyword evidence="1" id="KW-0472">Membrane</keyword>
<protein>
    <recommendedName>
        <fullName evidence="4">HlyD family secretion protein</fullName>
    </recommendedName>
</protein>
<comment type="caution">
    <text evidence="2">The sequence shown here is derived from an EMBL/GenBank/DDBJ whole genome shotgun (WGS) entry which is preliminary data.</text>
</comment>
<dbReference type="AlphaFoldDB" id="A0A840CSL9"/>
<name>A0A840CSL9_9BACT</name>